<name>A0A8T0PIQ5_PANVG</name>
<keyword evidence="1" id="KW-0472">Membrane</keyword>
<keyword evidence="1" id="KW-0812">Transmembrane</keyword>
<evidence type="ECO:0000313" key="3">
    <source>
        <dbReference type="Proteomes" id="UP000823388"/>
    </source>
</evidence>
<feature type="transmembrane region" description="Helical" evidence="1">
    <location>
        <begin position="64"/>
        <end position="86"/>
    </location>
</feature>
<evidence type="ECO:0000313" key="2">
    <source>
        <dbReference type="EMBL" id="KAG2558234.1"/>
    </source>
</evidence>
<keyword evidence="1" id="KW-1133">Transmembrane helix</keyword>
<reference evidence="2" key="1">
    <citation type="submission" date="2020-05" db="EMBL/GenBank/DDBJ databases">
        <title>WGS assembly of Panicum virgatum.</title>
        <authorList>
            <person name="Lovell J.T."/>
            <person name="Jenkins J."/>
            <person name="Shu S."/>
            <person name="Juenger T.E."/>
            <person name="Schmutz J."/>
        </authorList>
    </citation>
    <scope>NUCLEOTIDE SEQUENCE</scope>
    <source>
        <strain evidence="2">AP13</strain>
    </source>
</reference>
<dbReference type="Proteomes" id="UP000823388">
    <property type="component" value="Chromosome 8N"/>
</dbReference>
<protein>
    <submittedName>
        <fullName evidence="2">Uncharacterized protein</fullName>
    </submittedName>
</protein>
<gene>
    <name evidence="2" type="ORF">PVAP13_8NG101400</name>
</gene>
<accession>A0A8T0PIQ5</accession>
<proteinExistence type="predicted"/>
<keyword evidence="3" id="KW-1185">Reference proteome</keyword>
<evidence type="ECO:0000256" key="1">
    <source>
        <dbReference type="SAM" id="Phobius"/>
    </source>
</evidence>
<sequence length="92" mass="10039">MVVKNLNINVHLVLGFSIGPKAFPSDSSGGKAVVLSLFEKNSIPSAALFANKIIEHETKTDEELIICFVLVAMTSFSYFTISLIIVHQLCNI</sequence>
<comment type="caution">
    <text evidence="2">The sequence shown here is derived from an EMBL/GenBank/DDBJ whole genome shotgun (WGS) entry which is preliminary data.</text>
</comment>
<dbReference type="AlphaFoldDB" id="A0A8T0PIQ5"/>
<dbReference type="EMBL" id="CM029052">
    <property type="protein sequence ID" value="KAG2558234.1"/>
    <property type="molecule type" value="Genomic_DNA"/>
</dbReference>
<organism evidence="2 3">
    <name type="scientific">Panicum virgatum</name>
    <name type="common">Blackwell switchgrass</name>
    <dbReference type="NCBI Taxonomy" id="38727"/>
    <lineage>
        <taxon>Eukaryota</taxon>
        <taxon>Viridiplantae</taxon>
        <taxon>Streptophyta</taxon>
        <taxon>Embryophyta</taxon>
        <taxon>Tracheophyta</taxon>
        <taxon>Spermatophyta</taxon>
        <taxon>Magnoliopsida</taxon>
        <taxon>Liliopsida</taxon>
        <taxon>Poales</taxon>
        <taxon>Poaceae</taxon>
        <taxon>PACMAD clade</taxon>
        <taxon>Panicoideae</taxon>
        <taxon>Panicodae</taxon>
        <taxon>Paniceae</taxon>
        <taxon>Panicinae</taxon>
        <taxon>Panicum</taxon>
        <taxon>Panicum sect. Hiantes</taxon>
    </lineage>
</organism>